<dbReference type="Proteomes" id="UP001477947">
    <property type="component" value="Chromosome"/>
</dbReference>
<dbReference type="SUPFAM" id="SSF48613">
    <property type="entry name" value="Heme oxygenase-like"/>
    <property type="match status" value="1"/>
</dbReference>
<dbReference type="Gene3D" id="1.20.910.10">
    <property type="entry name" value="Heme oxygenase-like"/>
    <property type="match status" value="1"/>
</dbReference>
<evidence type="ECO:0000313" key="1">
    <source>
        <dbReference type="EMBL" id="XAM43517.1"/>
    </source>
</evidence>
<dbReference type="InterPro" id="IPR016053">
    <property type="entry name" value="Haem_Oase-like"/>
</dbReference>
<sequence length="61" mass="6823">MDLITKIKRNTGALHSAAEHSGILKRIVDGEASIESYVEYLLNLSAMYKVIDETIDNNKDN</sequence>
<reference evidence="1 2" key="1">
    <citation type="submission" date="2024-04" db="EMBL/GenBank/DDBJ databases">
        <title>Isolation and characterization of novel acetogenic strains of the genera Terrisporobacter and Acetoanaerobium.</title>
        <authorList>
            <person name="Boeer T."/>
            <person name="Schueler M.A."/>
            <person name="Lueschen A."/>
            <person name="Eysell L."/>
            <person name="Droege J."/>
            <person name="Heinemann M."/>
            <person name="Engelhardt L."/>
            <person name="Basen M."/>
            <person name="Daniel R."/>
        </authorList>
    </citation>
    <scope>NUCLEOTIDE SEQUENCE [LARGE SCALE GENOMIC DNA]</scope>
    <source>
        <strain evidence="1 2">ELB</strain>
    </source>
</reference>
<dbReference type="EMBL" id="CP154622">
    <property type="protein sequence ID" value="XAM43517.1"/>
    <property type="molecule type" value="Genomic_DNA"/>
</dbReference>
<dbReference type="InterPro" id="IPR002051">
    <property type="entry name" value="Haem_Oase"/>
</dbReference>
<dbReference type="Pfam" id="PF01126">
    <property type="entry name" value="Heme_oxygenase"/>
    <property type="match status" value="1"/>
</dbReference>
<dbReference type="RefSeq" id="WP_234875000.1">
    <property type="nucleotide sequence ID" value="NZ_CP154616.1"/>
</dbReference>
<name>A0ABZ3FI34_9FIRM</name>
<protein>
    <submittedName>
        <fullName evidence="1">Uncharacterized protein</fullName>
    </submittedName>
</protein>
<gene>
    <name evidence="1" type="ORF">TPELB_38850</name>
</gene>
<accession>A0ABZ3FI34</accession>
<organism evidence="1 2">
    <name type="scientific">Terrisporobacter petrolearius</name>
    <dbReference type="NCBI Taxonomy" id="1460447"/>
    <lineage>
        <taxon>Bacteria</taxon>
        <taxon>Bacillati</taxon>
        <taxon>Bacillota</taxon>
        <taxon>Clostridia</taxon>
        <taxon>Peptostreptococcales</taxon>
        <taxon>Peptostreptococcaceae</taxon>
        <taxon>Terrisporobacter</taxon>
    </lineage>
</organism>
<dbReference type="PRINTS" id="PR00088">
    <property type="entry name" value="HAEMOXYGNASE"/>
</dbReference>
<dbReference type="InterPro" id="IPR016084">
    <property type="entry name" value="Haem_Oase-like_multi-hlx"/>
</dbReference>
<evidence type="ECO:0000313" key="2">
    <source>
        <dbReference type="Proteomes" id="UP001477947"/>
    </source>
</evidence>
<keyword evidence="2" id="KW-1185">Reference proteome</keyword>
<proteinExistence type="predicted"/>